<protein>
    <submittedName>
        <fullName evidence="1">Uncharacterized protein</fullName>
    </submittedName>
</protein>
<dbReference type="AlphaFoldDB" id="A0A6C0LT19"/>
<accession>A0A6C0LT19</accession>
<proteinExistence type="predicted"/>
<sequence>MTNQSKKSCKKYKSCKHVPCGEMMNGCEPAYCSKGSKNWGLCNMANWNPKYKRYCRKTQKCTTSTRNKISSDQVYATELHHKMPYIWRHLDEKTRKQMVNLARKPVKVLNIDYMK</sequence>
<organism evidence="1">
    <name type="scientific">viral metagenome</name>
    <dbReference type="NCBI Taxonomy" id="1070528"/>
    <lineage>
        <taxon>unclassified sequences</taxon>
        <taxon>metagenomes</taxon>
        <taxon>organismal metagenomes</taxon>
    </lineage>
</organism>
<evidence type="ECO:0000313" key="1">
    <source>
        <dbReference type="EMBL" id="QHU32704.1"/>
    </source>
</evidence>
<reference evidence="1" key="1">
    <citation type="journal article" date="2020" name="Nature">
        <title>Giant virus diversity and host interactions through global metagenomics.</title>
        <authorList>
            <person name="Schulz F."/>
            <person name="Roux S."/>
            <person name="Paez-Espino D."/>
            <person name="Jungbluth S."/>
            <person name="Walsh D.A."/>
            <person name="Denef V.J."/>
            <person name="McMahon K.D."/>
            <person name="Konstantinidis K.T."/>
            <person name="Eloe-Fadrosh E.A."/>
            <person name="Kyrpides N.C."/>
            <person name="Woyke T."/>
        </authorList>
    </citation>
    <scope>NUCLEOTIDE SEQUENCE</scope>
    <source>
        <strain evidence="1">GVMAG-M-3300027969-2</strain>
    </source>
</reference>
<dbReference type="EMBL" id="MN740541">
    <property type="protein sequence ID" value="QHU32704.1"/>
    <property type="molecule type" value="Genomic_DNA"/>
</dbReference>
<name>A0A6C0LT19_9ZZZZ</name>